<dbReference type="PANTHER" id="PTHR14136">
    <property type="entry name" value="BTB_POZ DOMAIN-CONTAINING PROTEIN KCTD9"/>
    <property type="match status" value="1"/>
</dbReference>
<dbReference type="InterPro" id="IPR051082">
    <property type="entry name" value="Pentapeptide-BTB/POZ_domain"/>
</dbReference>
<proteinExistence type="predicted"/>
<dbReference type="PANTHER" id="PTHR14136:SF17">
    <property type="entry name" value="BTB_POZ DOMAIN-CONTAINING PROTEIN KCTD9"/>
    <property type="match status" value="1"/>
</dbReference>
<keyword evidence="3" id="KW-1185">Reference proteome</keyword>
<accession>G2J8Q1</accession>
<dbReference type="AlphaFoldDB" id="G2J8Q1"/>
<name>G2J8Q1_9BURK</name>
<evidence type="ECO:0000313" key="3">
    <source>
        <dbReference type="Proteomes" id="UP000054051"/>
    </source>
</evidence>
<dbReference type="Gene3D" id="2.160.20.80">
    <property type="entry name" value="E3 ubiquitin-protein ligase SopA"/>
    <property type="match status" value="1"/>
</dbReference>
<comment type="caution">
    <text evidence="2">The sequence shown here is derived from an EMBL/GenBank/DDBJ whole genome shotgun (WGS) entry which is preliminary data.</text>
</comment>
<sequence>MLNISSSIHYIYDSTFGALFDKNKNLDPWIRRMSIEQKTELCKTIRCIEIVFRKYPNAREMINIQNNNSSGRFPYTPFSNEQNEFHIDPNALKRYLETRLMCDTQFSSAIRDELLALFKPSLADGNSNDFEAAHALERHLLSQAPEIILNILDEFPLSISDVFDSFHIPQAAARAFCLMDLREATLKDWEMNNVQLPELDFSGARMEKVQLRGNDLSRIVMKNAFLYEVQFTSSNLTGADMSFTEGRTIDLKRCTLDDANLVSSSFDDIKLVHAKLNYTNLSGAKLQNVFLFDTDLSTAKLADSSIALSETQLIQFKCKAYREEQLEHSHDWIGLTLLQSIDSIDNQYAEVKFSLMDQVIQKLIEINASGEDITGTYASFKDILLRNPIYFQNNGLSSRINSFLTPYEMNSAEDTLLNFSGNPKKLDFLLAYAHTEIRKSPGWAIEHSCGINQLLYHAEYARFENEKRMNPESAQAALTPEAFALSHKAEALRELYYKALPPTLVKQLDLVRVWSEEQEGVQYPVGYFTDPHYFVFISKNQSTGIISDEKYYQSNILGNKEKKWGNAFFFERKIDEYKSFIPENMALFLKDYPLLDKIYSQADLSVTQKFLEILPWGKVNRNPGTSRVHYLEIFQIAFHAYWRITNLTDSQHTEALQNIFGSLWEGAGKKGIDTRIKITPEHQHQIITHYTDSFKDINISDRKNQSYLFFSLAILFTKYSSNYMFGAEGESLVPLRCYVVALLNVACELNPGEHALSSAKVWCNRLLGQNVRSEFTCAAEVFDDMHMTVERSSNQQLKGIYARVTS</sequence>
<dbReference type="SUPFAM" id="SSF141571">
    <property type="entry name" value="Pentapeptide repeat-like"/>
    <property type="match status" value="1"/>
</dbReference>
<gene>
    <name evidence="2" type="ORF">CAGGBEG34_210008</name>
</gene>
<dbReference type="eggNOG" id="COG1357">
    <property type="taxonomic scope" value="Bacteria"/>
</dbReference>
<dbReference type="InterPro" id="IPR025725">
    <property type="entry name" value="SopA-like_cat"/>
</dbReference>
<dbReference type="InterPro" id="IPR038270">
    <property type="entry name" value="SopA-like_catalytic_sf"/>
</dbReference>
<dbReference type="Pfam" id="PF00805">
    <property type="entry name" value="Pentapeptide"/>
    <property type="match status" value="1"/>
</dbReference>
<dbReference type="InterPro" id="IPR001646">
    <property type="entry name" value="5peptide_repeat"/>
</dbReference>
<dbReference type="GO" id="GO:0004842">
    <property type="term" value="F:ubiquitin-protein transferase activity"/>
    <property type="evidence" value="ECO:0007669"/>
    <property type="project" value="InterPro"/>
</dbReference>
<organism evidence="2 3">
    <name type="scientific">Candidatus Glomeribacter gigasporarum BEG34</name>
    <dbReference type="NCBI Taxonomy" id="1070319"/>
    <lineage>
        <taxon>Bacteria</taxon>
        <taxon>Pseudomonadati</taxon>
        <taxon>Pseudomonadota</taxon>
        <taxon>Betaproteobacteria</taxon>
        <taxon>Burkholderiales</taxon>
        <taxon>Burkholderiaceae</taxon>
        <taxon>Candidatus Glomeribacter</taxon>
    </lineage>
</organism>
<dbReference type="Pfam" id="PF13979">
    <property type="entry name" value="SopA_C"/>
    <property type="match status" value="1"/>
</dbReference>
<dbReference type="GO" id="GO:0016567">
    <property type="term" value="P:protein ubiquitination"/>
    <property type="evidence" value="ECO:0007669"/>
    <property type="project" value="InterPro"/>
</dbReference>
<feature type="domain" description="E3 ubiquitin-protein ligase SopA-like catalytic" evidence="1">
    <location>
        <begin position="688"/>
        <end position="788"/>
    </location>
</feature>
<dbReference type="Gene3D" id="1.10.4140.10">
    <property type="entry name" value="effector protein (NleL)"/>
    <property type="match status" value="1"/>
</dbReference>
<evidence type="ECO:0000259" key="1">
    <source>
        <dbReference type="Pfam" id="PF13979"/>
    </source>
</evidence>
<dbReference type="EMBL" id="CAFB01000038">
    <property type="protein sequence ID" value="CCD29148.1"/>
    <property type="molecule type" value="Genomic_DNA"/>
</dbReference>
<reference evidence="2 3" key="1">
    <citation type="submission" date="2011-08" db="EMBL/GenBank/DDBJ databases">
        <title>The genome of the obligate endobacterium of an arbuscular mycorrhizal fungus reveals an interphylum network of nutritional interactions.</title>
        <authorList>
            <person name="Ghignone S."/>
            <person name="Salvioli A."/>
            <person name="Anca I."/>
            <person name="Lumini E."/>
            <person name="Ortu G."/>
            <person name="Petiti L."/>
            <person name="Cruveiller S."/>
            <person name="Bianciotto V."/>
            <person name="Piffanelli P."/>
            <person name="Lanfranco L."/>
            <person name="Bonfante P."/>
        </authorList>
    </citation>
    <scope>NUCLEOTIDE SEQUENCE [LARGE SCALE GENOMIC DNA]</scope>
    <source>
        <strain evidence="2 3">BEG34</strain>
    </source>
</reference>
<dbReference type="STRING" id="1070319.CAGGBEG34_210008"/>
<evidence type="ECO:0000313" key="2">
    <source>
        <dbReference type="EMBL" id="CCD29148.1"/>
    </source>
</evidence>
<dbReference type="Gene3D" id="1.25.40.300">
    <property type="entry name" value="Putative secreted effector protein"/>
    <property type="match status" value="1"/>
</dbReference>
<protein>
    <submittedName>
        <fullName evidence="2">Putative secreted effector protein</fullName>
    </submittedName>
</protein>
<dbReference type="Proteomes" id="UP000054051">
    <property type="component" value="Unassembled WGS sequence"/>
</dbReference>